<evidence type="ECO:0000313" key="2">
    <source>
        <dbReference type="Proteomes" id="UP000625283"/>
    </source>
</evidence>
<name>A0ABS1QXM2_9SPHI</name>
<dbReference type="SUPFAM" id="SSF55083">
    <property type="entry name" value="6-hydroxymethyl-7,8-dihydropterin pyrophosphokinase, HPPK"/>
    <property type="match status" value="1"/>
</dbReference>
<gene>
    <name evidence="1" type="ORF">JKG61_00230</name>
</gene>
<dbReference type="EMBL" id="JAERTY010000001">
    <property type="protein sequence ID" value="MBL1407166.1"/>
    <property type="molecule type" value="Genomic_DNA"/>
</dbReference>
<dbReference type="InterPro" id="IPR035907">
    <property type="entry name" value="Hppk_sf"/>
</dbReference>
<evidence type="ECO:0000313" key="1">
    <source>
        <dbReference type="EMBL" id="MBL1407166.1"/>
    </source>
</evidence>
<organism evidence="1 2">
    <name type="scientific">Sphingobacterium faecale</name>
    <dbReference type="NCBI Taxonomy" id="2803775"/>
    <lineage>
        <taxon>Bacteria</taxon>
        <taxon>Pseudomonadati</taxon>
        <taxon>Bacteroidota</taxon>
        <taxon>Sphingobacteriia</taxon>
        <taxon>Sphingobacteriales</taxon>
        <taxon>Sphingobacteriaceae</taxon>
        <taxon>Sphingobacterium</taxon>
    </lineage>
</organism>
<keyword evidence="2" id="KW-1185">Reference proteome</keyword>
<dbReference type="Proteomes" id="UP000625283">
    <property type="component" value="Unassembled WGS sequence"/>
</dbReference>
<reference evidence="1 2" key="1">
    <citation type="submission" date="2021-01" db="EMBL/GenBank/DDBJ databases">
        <title>C459-1 draft genome sequence.</title>
        <authorList>
            <person name="Zhang X.-F."/>
        </authorList>
    </citation>
    <scope>NUCLEOTIDE SEQUENCE [LARGE SCALE GENOMIC DNA]</scope>
    <source>
        <strain evidence="2">C459-1</strain>
    </source>
</reference>
<protein>
    <submittedName>
        <fullName evidence="1">Uncharacterized protein</fullName>
    </submittedName>
</protein>
<dbReference type="RefSeq" id="WP_202100989.1">
    <property type="nucleotide sequence ID" value="NZ_JAERTY010000001.1"/>
</dbReference>
<accession>A0ABS1QXM2</accession>
<proteinExistence type="predicted"/>
<comment type="caution">
    <text evidence="1">The sequence shown here is derived from an EMBL/GenBank/DDBJ whole genome shotgun (WGS) entry which is preliminary data.</text>
</comment>
<sequence length="144" mass="16432">MLQFHGDLTKRWSNISQQNTALICCGTSVSSEVCIKDILYNFQDLGKTTQNTDFIHTSALKIKKLHYSLNAALVLHTHLSQSGLSQKLKKLESRLKSIDFSILTFNKTIIGDSKVIEVPALLDLIKQLQPELFTWHYHWNKTGF</sequence>